<dbReference type="GO" id="GO:0030488">
    <property type="term" value="P:tRNA methylation"/>
    <property type="evidence" value="ECO:0007669"/>
    <property type="project" value="TreeGrafter"/>
</dbReference>
<evidence type="ECO:0000256" key="6">
    <source>
        <dbReference type="ARBA" id="ARBA00022694"/>
    </source>
</evidence>
<comment type="function">
    <text evidence="2 11">NAD-binding protein involved in the addition of a carboxymethylaminomethyl (cmnm) group at the wobble position (U34) of certain tRNAs, forming tRNA-cmnm(5)s(2)U34.</text>
</comment>
<accession>X5HKM3</accession>
<feature type="binding site" evidence="11">
    <location>
        <begin position="10"/>
        <end position="15"/>
    </location>
    <ligand>
        <name>FAD</name>
        <dbReference type="ChEBI" id="CHEBI:57692"/>
    </ligand>
</feature>
<evidence type="ECO:0000256" key="3">
    <source>
        <dbReference type="ARBA" id="ARBA00007653"/>
    </source>
</evidence>
<dbReference type="Gene3D" id="3.50.50.60">
    <property type="entry name" value="FAD/NAD(P)-binding domain"/>
    <property type="match status" value="2"/>
</dbReference>
<dbReference type="RefSeq" id="WP_038559854.1">
    <property type="nucleotide sequence ID" value="NZ_CP007481.1"/>
</dbReference>
<dbReference type="InterPro" id="IPR049312">
    <property type="entry name" value="GIDA_C_N"/>
</dbReference>
<dbReference type="PROSITE" id="PS01280">
    <property type="entry name" value="GIDA_1"/>
    <property type="match status" value="1"/>
</dbReference>
<evidence type="ECO:0000256" key="10">
    <source>
        <dbReference type="ARBA" id="ARBA00031800"/>
    </source>
</evidence>
<dbReference type="HAMAP" id="MF_00129">
    <property type="entry name" value="MnmG_GidA"/>
    <property type="match status" value="1"/>
</dbReference>
<evidence type="ECO:0000256" key="1">
    <source>
        <dbReference type="ARBA" id="ARBA00001974"/>
    </source>
</evidence>
<dbReference type="GO" id="GO:0050660">
    <property type="term" value="F:flavin adenine dinucleotide binding"/>
    <property type="evidence" value="ECO:0007669"/>
    <property type="project" value="UniProtKB-UniRule"/>
</dbReference>
<dbReference type="FunFam" id="3.50.50.60:FF:000002">
    <property type="entry name" value="tRNA uridine 5-carboxymethylaminomethyl modification enzyme MnmG"/>
    <property type="match status" value="1"/>
</dbReference>
<keyword evidence="6 11" id="KW-0819">tRNA processing</keyword>
<reference evidence="13 14" key="1">
    <citation type="submission" date="2014-03" db="EMBL/GenBank/DDBJ databases">
        <title>Sequencing and Comparison of Genomes and Transcriptome Profiles of Human Ehrlichiosis Agents.</title>
        <authorList>
            <person name="Lin M."/>
            <person name="Daugherty S.C."/>
            <person name="Nagaraj S."/>
            <person name="Cheng Z."/>
            <person name="Xiong Q."/>
            <person name="Lin F.-Y."/>
            <person name="Sengamalay N."/>
            <person name="Ott S."/>
            <person name="Godinez A."/>
            <person name="Tallon L.J."/>
            <person name="Sadzewicz L."/>
            <person name="Fraser C.M."/>
            <person name="Dunning Hotopp J.C."/>
            <person name="Rikihisa Y."/>
        </authorList>
    </citation>
    <scope>NUCLEOTIDE SEQUENCE [LARGE SCALE GENOMIC DNA]</scope>
    <source>
        <strain evidence="13 14">Oregon</strain>
    </source>
</reference>
<dbReference type="Proteomes" id="UP000023755">
    <property type="component" value="Chromosome"/>
</dbReference>
<proteinExistence type="inferred from homology"/>
<feature type="binding site" evidence="11">
    <location>
        <position position="177"/>
    </location>
    <ligand>
        <name>FAD</name>
        <dbReference type="ChEBI" id="CHEBI:57692"/>
    </ligand>
</feature>
<feature type="binding site" evidence="11">
    <location>
        <position position="122"/>
    </location>
    <ligand>
        <name>FAD</name>
        <dbReference type="ChEBI" id="CHEBI:57692"/>
    </ligand>
</feature>
<evidence type="ECO:0000256" key="5">
    <source>
        <dbReference type="ARBA" id="ARBA00022630"/>
    </source>
</evidence>
<dbReference type="SUPFAM" id="SSF51905">
    <property type="entry name" value="FAD/NAD(P)-binding domain"/>
    <property type="match status" value="1"/>
</dbReference>
<sequence>MRSYDVVVIGGGHAGVEAAAAASRVGATAALVTNSTDNIGEMSCNPAIGGIGKGTVVREVDAMGGIMGLAIDMSSIHSRMLNRSKGAAVWGPRAQADRKLYKRAVFSLLKESKNLTIIEDHVIDLMIKDGCVSAVCTERNGTIECAAVVLATGTFLNGVIQIGKERIESGRFGEKASQGLGATIRNFFRVSRLKTGTPARIYRDSVNYSALTEQVGDTPPVPFSYMSTAITVPQISCYIAHTNQRTHKIITDSLQFSATRNGISSRGPRYCPSIEDKVVRFAEKSSHQIFIEPEGLDSDLVYPNGISNSLPREIQEAFIRSIEGLENAKIARYAYAIEYDYVDPRELKSTLETKRIKNLYLAGQINGTTGYEEAAGQGIVAGSNAAGSRLVINRAEGYIGVMIDDLSTLGTNDEPYRLFTSRAEYRLNLRSDNADFRLTEKAYRAGLVNAERYATYKKKYEILAEYKERLKQLIITPYTLNNFGISISQDGVKKSAWDLIAYPSITFEHLVRVWPELSEISSEYIQMIETDAKYEPYLSRQDQDIKILKDDEEIEIPSHFDFSEVKTLSSEVLEKLSAVKPETLAQTKRIPGITPAAVISILIHLRAHYKK</sequence>
<dbReference type="InterPro" id="IPR036188">
    <property type="entry name" value="FAD/NAD-bd_sf"/>
</dbReference>
<dbReference type="EMBL" id="CP007481">
    <property type="protein sequence ID" value="AHX11604.1"/>
    <property type="molecule type" value="Genomic_DNA"/>
</dbReference>
<comment type="cofactor">
    <cofactor evidence="1 11">
        <name>FAD</name>
        <dbReference type="ChEBI" id="CHEBI:57692"/>
    </cofactor>
</comment>
<dbReference type="Gene3D" id="1.10.150.570">
    <property type="entry name" value="GidA associated domain, C-terminal subdomain"/>
    <property type="match status" value="1"/>
</dbReference>
<keyword evidence="8 11" id="KW-0520">NAD</keyword>
<dbReference type="STRING" id="1286528.NHE_0671"/>
<dbReference type="InterPro" id="IPR002218">
    <property type="entry name" value="MnmG-rel"/>
</dbReference>
<dbReference type="Pfam" id="PF01134">
    <property type="entry name" value="GIDA"/>
    <property type="match status" value="1"/>
</dbReference>
<dbReference type="HOGENOM" id="CLU_007831_2_2_5"/>
<dbReference type="KEGG" id="nhm:NHE_0671"/>
<protein>
    <recommendedName>
        <fullName evidence="4 11">tRNA uridine 5-carboxymethylaminomethyl modification enzyme MnmG</fullName>
    </recommendedName>
    <alternativeName>
        <fullName evidence="10 11">Glucose-inhibited division protein A</fullName>
    </alternativeName>
</protein>
<dbReference type="SMART" id="SM01228">
    <property type="entry name" value="GIDA_assoc_3"/>
    <property type="match status" value="1"/>
</dbReference>
<comment type="subunit">
    <text evidence="9 11">Homodimer. Heterotetramer of two MnmE and two MnmG subunits.</text>
</comment>
<comment type="similarity">
    <text evidence="3 11">Belongs to the MnmG family.</text>
</comment>
<gene>
    <name evidence="11" type="primary">mnmG</name>
    <name evidence="11" type="synonym">gidA</name>
    <name evidence="13" type="ORF">NHE_0671</name>
</gene>
<evidence type="ECO:0000256" key="4">
    <source>
        <dbReference type="ARBA" id="ARBA00020461"/>
    </source>
</evidence>
<dbReference type="PANTHER" id="PTHR11806">
    <property type="entry name" value="GLUCOSE INHIBITED DIVISION PROTEIN A"/>
    <property type="match status" value="1"/>
</dbReference>
<evidence type="ECO:0000313" key="13">
    <source>
        <dbReference type="EMBL" id="AHX11604.1"/>
    </source>
</evidence>
<feature type="domain" description="tRNA uridine 5-carboxymethylaminomethyl modification enzyme C-terminal subdomain" evidence="12">
    <location>
        <begin position="532"/>
        <end position="603"/>
    </location>
</feature>
<dbReference type="InterPro" id="IPR020595">
    <property type="entry name" value="MnmG-rel_CS"/>
</dbReference>
<evidence type="ECO:0000256" key="9">
    <source>
        <dbReference type="ARBA" id="ARBA00025948"/>
    </source>
</evidence>
<dbReference type="InterPro" id="IPR040131">
    <property type="entry name" value="MnmG_N"/>
</dbReference>
<evidence type="ECO:0000256" key="2">
    <source>
        <dbReference type="ARBA" id="ARBA00003717"/>
    </source>
</evidence>
<keyword evidence="11" id="KW-0963">Cytoplasm</keyword>
<evidence type="ECO:0000313" key="14">
    <source>
        <dbReference type="Proteomes" id="UP000023755"/>
    </source>
</evidence>
<evidence type="ECO:0000256" key="11">
    <source>
        <dbReference type="HAMAP-Rule" id="MF_00129"/>
    </source>
</evidence>
<comment type="subcellular location">
    <subcellularLocation>
        <location evidence="11">Cytoplasm</location>
    </subcellularLocation>
</comment>
<dbReference type="InterPro" id="IPR004416">
    <property type="entry name" value="MnmG"/>
</dbReference>
<dbReference type="InterPro" id="IPR044920">
    <property type="entry name" value="MnmG_C_subdom_sf"/>
</dbReference>
<keyword evidence="7 11" id="KW-0274">FAD</keyword>
<feature type="binding site" evidence="11">
    <location>
        <position position="364"/>
    </location>
    <ligand>
        <name>FAD</name>
        <dbReference type="ChEBI" id="CHEBI:57692"/>
    </ligand>
</feature>
<evidence type="ECO:0000256" key="7">
    <source>
        <dbReference type="ARBA" id="ARBA00022827"/>
    </source>
</evidence>
<keyword evidence="5 11" id="KW-0285">Flavoprotein</keyword>
<evidence type="ECO:0000259" key="12">
    <source>
        <dbReference type="SMART" id="SM01228"/>
    </source>
</evidence>
<dbReference type="NCBIfam" id="TIGR00136">
    <property type="entry name" value="mnmG_gidA"/>
    <property type="match status" value="1"/>
</dbReference>
<keyword evidence="14" id="KW-1185">Reference proteome</keyword>
<dbReference type="AlphaFoldDB" id="X5HKM3"/>
<dbReference type="PANTHER" id="PTHR11806:SF0">
    <property type="entry name" value="PROTEIN MTO1 HOMOLOG, MITOCHONDRIAL"/>
    <property type="match status" value="1"/>
</dbReference>
<feature type="binding site" evidence="11">
    <location>
        <begin position="267"/>
        <end position="281"/>
    </location>
    <ligand>
        <name>NAD(+)</name>
        <dbReference type="ChEBI" id="CHEBI:57540"/>
    </ligand>
</feature>
<dbReference type="Pfam" id="PF21680">
    <property type="entry name" value="GIDA_C_1st"/>
    <property type="match status" value="1"/>
</dbReference>
<name>X5HKM3_9RICK</name>
<dbReference type="InterPro" id="IPR047001">
    <property type="entry name" value="MnmG_C_subdom"/>
</dbReference>
<dbReference type="FunFam" id="1.10.150.570:FF:000001">
    <property type="entry name" value="tRNA uridine 5-carboxymethylaminomethyl modification enzyme MnmG"/>
    <property type="match status" value="1"/>
</dbReference>
<dbReference type="OrthoDB" id="9815560at2"/>
<dbReference type="GO" id="GO:0005737">
    <property type="term" value="C:cytoplasm"/>
    <property type="evidence" value="ECO:0007669"/>
    <property type="project" value="UniProtKB-SubCell"/>
</dbReference>
<evidence type="ECO:0000256" key="8">
    <source>
        <dbReference type="ARBA" id="ARBA00023027"/>
    </source>
</evidence>
<dbReference type="Pfam" id="PF13932">
    <property type="entry name" value="SAM_GIDA_C"/>
    <property type="match status" value="1"/>
</dbReference>
<dbReference type="GO" id="GO:0002098">
    <property type="term" value="P:tRNA wobble uridine modification"/>
    <property type="evidence" value="ECO:0007669"/>
    <property type="project" value="InterPro"/>
</dbReference>
<dbReference type="Gene3D" id="1.10.10.1800">
    <property type="entry name" value="tRNA uridine 5-carboxymethylaminomethyl modification enzyme MnmG/GidA"/>
    <property type="match status" value="1"/>
</dbReference>
<dbReference type="InterPro" id="IPR026904">
    <property type="entry name" value="MnmG_C"/>
</dbReference>
<organism evidence="13 14">
    <name type="scientific">Neorickettsia helminthoeca str. Oregon</name>
    <dbReference type="NCBI Taxonomy" id="1286528"/>
    <lineage>
        <taxon>Bacteria</taxon>
        <taxon>Pseudomonadati</taxon>
        <taxon>Pseudomonadota</taxon>
        <taxon>Alphaproteobacteria</taxon>
        <taxon>Rickettsiales</taxon>
        <taxon>Anaplasmataceae</taxon>
        <taxon>Neorickettsia</taxon>
    </lineage>
</organism>
<dbReference type="PRINTS" id="PR00411">
    <property type="entry name" value="PNDRDTASEI"/>
</dbReference>